<protein>
    <submittedName>
        <fullName evidence="4">Sporulation protein YlmC, PRC-barrel domain family</fullName>
    </submittedName>
</protein>
<evidence type="ECO:0000256" key="1">
    <source>
        <dbReference type="SAM" id="MobiDB-lite"/>
    </source>
</evidence>
<feature type="signal peptide" evidence="2">
    <location>
        <begin position="1"/>
        <end position="22"/>
    </location>
</feature>
<dbReference type="PANTHER" id="PTHR36505">
    <property type="entry name" value="BLR1072 PROTEIN"/>
    <property type="match status" value="1"/>
</dbReference>
<feature type="chain" id="PRO_5012093226" evidence="2">
    <location>
        <begin position="23"/>
        <end position="166"/>
    </location>
</feature>
<dbReference type="Gene3D" id="2.30.30.240">
    <property type="entry name" value="PRC-barrel domain"/>
    <property type="match status" value="1"/>
</dbReference>
<dbReference type="SUPFAM" id="SSF50346">
    <property type="entry name" value="PRC-barrel domain"/>
    <property type="match status" value="1"/>
</dbReference>
<feature type="compositionally biased region" description="Low complexity" evidence="1">
    <location>
        <begin position="26"/>
        <end position="42"/>
    </location>
</feature>
<dbReference type="OrthoDB" id="8759924at2"/>
<dbReference type="RefSeq" id="WP_073107211.1">
    <property type="nucleotide sequence ID" value="NZ_FQXE01000014.1"/>
</dbReference>
<sequence length="166" mass="16752">MKKLFAIAACSLPLLIAPSVYAQTTPAPAADPGSSAAPAAPGAPGGEGATPAAPPMNSPAPAETAPGTSDSAAMTEAITGWSVKDKIMGKTVYNEKDEKVGEVSDVVLASDGKAAYFIVGAGGFLGMGAHDVAVPFEKINQADDKLILQGYTKEQLKALPQVKVAK</sequence>
<dbReference type="STRING" id="658167.SAMN04488135_11452"/>
<keyword evidence="2" id="KW-0732">Signal</keyword>
<accession>A0A1M5ZEN6</accession>
<dbReference type="AlphaFoldDB" id="A0A1M5ZEN6"/>
<dbReference type="EMBL" id="FQXE01000014">
    <property type="protein sequence ID" value="SHI22651.1"/>
    <property type="molecule type" value="Genomic_DNA"/>
</dbReference>
<dbReference type="PANTHER" id="PTHR36505:SF1">
    <property type="entry name" value="BLR1072 PROTEIN"/>
    <property type="match status" value="1"/>
</dbReference>
<organism evidence="4 5">
    <name type="scientific">Pollutimonas bauzanensis</name>
    <dbReference type="NCBI Taxonomy" id="658167"/>
    <lineage>
        <taxon>Bacteria</taxon>
        <taxon>Pseudomonadati</taxon>
        <taxon>Pseudomonadota</taxon>
        <taxon>Betaproteobacteria</taxon>
        <taxon>Burkholderiales</taxon>
        <taxon>Alcaligenaceae</taxon>
        <taxon>Pollutimonas</taxon>
    </lineage>
</organism>
<evidence type="ECO:0000259" key="3">
    <source>
        <dbReference type="Pfam" id="PF05239"/>
    </source>
</evidence>
<keyword evidence="5" id="KW-1185">Reference proteome</keyword>
<feature type="region of interest" description="Disordered" evidence="1">
    <location>
        <begin position="26"/>
        <end position="75"/>
    </location>
</feature>
<dbReference type="InterPro" id="IPR027275">
    <property type="entry name" value="PRC-brl_dom"/>
</dbReference>
<dbReference type="Proteomes" id="UP000184226">
    <property type="component" value="Unassembled WGS sequence"/>
</dbReference>
<evidence type="ECO:0000256" key="2">
    <source>
        <dbReference type="SAM" id="SignalP"/>
    </source>
</evidence>
<feature type="domain" description="PRC-barrel" evidence="3">
    <location>
        <begin position="87"/>
        <end position="151"/>
    </location>
</feature>
<evidence type="ECO:0000313" key="4">
    <source>
        <dbReference type="EMBL" id="SHI22651.1"/>
    </source>
</evidence>
<evidence type="ECO:0000313" key="5">
    <source>
        <dbReference type="Proteomes" id="UP000184226"/>
    </source>
</evidence>
<dbReference type="Pfam" id="PF05239">
    <property type="entry name" value="PRC"/>
    <property type="match status" value="1"/>
</dbReference>
<reference evidence="4 5" key="1">
    <citation type="submission" date="2016-11" db="EMBL/GenBank/DDBJ databases">
        <authorList>
            <person name="Jaros S."/>
            <person name="Januszkiewicz K."/>
            <person name="Wedrychowicz H."/>
        </authorList>
    </citation>
    <scope>NUCLEOTIDE SEQUENCE [LARGE SCALE GENOMIC DNA]</scope>
    <source>
        <strain evidence="4 5">CGMCC 1.10190</strain>
    </source>
</reference>
<dbReference type="InterPro" id="IPR011033">
    <property type="entry name" value="PRC_barrel-like_sf"/>
</dbReference>
<gene>
    <name evidence="4" type="ORF">SAMN04488135_11452</name>
</gene>
<name>A0A1M5ZEN6_9BURK</name>
<proteinExistence type="predicted"/>